<gene>
    <name evidence="2" type="ORF">HPB51_004372</name>
</gene>
<sequence>MQSTLTIPRSRSLSLVSPRRPPHPGVSVSLWRRFFWPRSLFIIHVSRCVLCVTFIEERMRELAKGGALRCDENNLRRLTASGVCGAAYAATAERGVPKPDANLLFCAPPSLLGRVGTEASFDLEDGPGGGGGRALLEASSPSGLVLSNFPPQRRESFLYRSDSEFEMSPKSVSRHSSIGSEA</sequence>
<feature type="compositionally biased region" description="Polar residues" evidence="1">
    <location>
        <begin position="170"/>
        <end position="182"/>
    </location>
</feature>
<comment type="caution">
    <text evidence="2">The sequence shown here is derived from an EMBL/GenBank/DDBJ whole genome shotgun (WGS) entry which is preliminary data.</text>
</comment>
<dbReference type="VEuPathDB" id="VectorBase:LOC119180732"/>
<evidence type="ECO:0000313" key="2">
    <source>
        <dbReference type="EMBL" id="KAH8035131.1"/>
    </source>
</evidence>
<dbReference type="PANTHER" id="PTHR40141">
    <property type="entry name" value="3',5'-CYCLIC-AMP PHOSPHODIESTERASE-RELATED"/>
    <property type="match status" value="1"/>
</dbReference>
<proteinExistence type="predicted"/>
<organism evidence="2 3">
    <name type="scientific">Rhipicephalus microplus</name>
    <name type="common">Cattle tick</name>
    <name type="synonym">Boophilus microplus</name>
    <dbReference type="NCBI Taxonomy" id="6941"/>
    <lineage>
        <taxon>Eukaryota</taxon>
        <taxon>Metazoa</taxon>
        <taxon>Ecdysozoa</taxon>
        <taxon>Arthropoda</taxon>
        <taxon>Chelicerata</taxon>
        <taxon>Arachnida</taxon>
        <taxon>Acari</taxon>
        <taxon>Parasitiformes</taxon>
        <taxon>Ixodida</taxon>
        <taxon>Ixodoidea</taxon>
        <taxon>Ixodidae</taxon>
        <taxon>Rhipicephalinae</taxon>
        <taxon>Rhipicephalus</taxon>
        <taxon>Boophilus</taxon>
    </lineage>
</organism>
<reference evidence="2" key="1">
    <citation type="journal article" date="2020" name="Cell">
        <title>Large-Scale Comparative Analyses of Tick Genomes Elucidate Their Genetic Diversity and Vector Capacities.</title>
        <authorList>
            <consortium name="Tick Genome and Microbiome Consortium (TIGMIC)"/>
            <person name="Jia N."/>
            <person name="Wang J."/>
            <person name="Shi W."/>
            <person name="Du L."/>
            <person name="Sun Y."/>
            <person name="Zhan W."/>
            <person name="Jiang J.F."/>
            <person name="Wang Q."/>
            <person name="Zhang B."/>
            <person name="Ji P."/>
            <person name="Bell-Sakyi L."/>
            <person name="Cui X.M."/>
            <person name="Yuan T.T."/>
            <person name="Jiang B.G."/>
            <person name="Yang W.F."/>
            <person name="Lam T.T."/>
            <person name="Chang Q.C."/>
            <person name="Ding S.J."/>
            <person name="Wang X.J."/>
            <person name="Zhu J.G."/>
            <person name="Ruan X.D."/>
            <person name="Zhao L."/>
            <person name="Wei J.T."/>
            <person name="Ye R.Z."/>
            <person name="Que T.C."/>
            <person name="Du C.H."/>
            <person name="Zhou Y.H."/>
            <person name="Cheng J.X."/>
            <person name="Dai P.F."/>
            <person name="Guo W.B."/>
            <person name="Han X.H."/>
            <person name="Huang E.J."/>
            <person name="Li L.F."/>
            <person name="Wei W."/>
            <person name="Gao Y.C."/>
            <person name="Liu J.Z."/>
            <person name="Shao H.Z."/>
            <person name="Wang X."/>
            <person name="Wang C.C."/>
            <person name="Yang T.C."/>
            <person name="Huo Q.B."/>
            <person name="Li W."/>
            <person name="Chen H.Y."/>
            <person name="Chen S.E."/>
            <person name="Zhou L.G."/>
            <person name="Ni X.B."/>
            <person name="Tian J.H."/>
            <person name="Sheng Y."/>
            <person name="Liu T."/>
            <person name="Pan Y.S."/>
            <person name="Xia L.Y."/>
            <person name="Li J."/>
            <person name="Zhao F."/>
            <person name="Cao W.C."/>
        </authorList>
    </citation>
    <scope>NUCLEOTIDE SEQUENCE</scope>
    <source>
        <strain evidence="2">Rmic-2018</strain>
    </source>
</reference>
<evidence type="ECO:0000313" key="3">
    <source>
        <dbReference type="Proteomes" id="UP000821866"/>
    </source>
</evidence>
<name>A0A9J6EKV6_RHIMP</name>
<evidence type="ECO:0000256" key="1">
    <source>
        <dbReference type="SAM" id="MobiDB-lite"/>
    </source>
</evidence>
<dbReference type="AlphaFoldDB" id="A0A9J6EKV6"/>
<protein>
    <submittedName>
        <fullName evidence="2">Uncharacterized protein</fullName>
    </submittedName>
</protein>
<dbReference type="PANTHER" id="PTHR40141:SF2">
    <property type="entry name" value="3',5'-CYCLIC-AMP PHOSPHODIESTERASE"/>
    <property type="match status" value="1"/>
</dbReference>
<reference evidence="2" key="2">
    <citation type="submission" date="2021-09" db="EMBL/GenBank/DDBJ databases">
        <authorList>
            <person name="Jia N."/>
            <person name="Wang J."/>
            <person name="Shi W."/>
            <person name="Du L."/>
            <person name="Sun Y."/>
            <person name="Zhan W."/>
            <person name="Jiang J."/>
            <person name="Wang Q."/>
            <person name="Zhang B."/>
            <person name="Ji P."/>
            <person name="Sakyi L.B."/>
            <person name="Cui X."/>
            <person name="Yuan T."/>
            <person name="Jiang B."/>
            <person name="Yang W."/>
            <person name="Lam T.T.-Y."/>
            <person name="Chang Q."/>
            <person name="Ding S."/>
            <person name="Wang X."/>
            <person name="Zhu J."/>
            <person name="Ruan X."/>
            <person name="Zhao L."/>
            <person name="Wei J."/>
            <person name="Que T."/>
            <person name="Du C."/>
            <person name="Cheng J."/>
            <person name="Dai P."/>
            <person name="Han X."/>
            <person name="Huang E."/>
            <person name="Gao Y."/>
            <person name="Liu J."/>
            <person name="Shao H."/>
            <person name="Ye R."/>
            <person name="Li L."/>
            <person name="Wei W."/>
            <person name="Wang X."/>
            <person name="Wang C."/>
            <person name="Huo Q."/>
            <person name="Li W."/>
            <person name="Guo W."/>
            <person name="Chen H."/>
            <person name="Chen S."/>
            <person name="Zhou L."/>
            <person name="Zhou L."/>
            <person name="Ni X."/>
            <person name="Tian J."/>
            <person name="Zhou Y."/>
            <person name="Sheng Y."/>
            <person name="Liu T."/>
            <person name="Pan Y."/>
            <person name="Xia L."/>
            <person name="Li J."/>
            <person name="Zhao F."/>
            <person name="Cao W."/>
        </authorList>
    </citation>
    <scope>NUCLEOTIDE SEQUENCE</scope>
    <source>
        <strain evidence="2">Rmic-2018</strain>
        <tissue evidence="2">Larvae</tissue>
    </source>
</reference>
<feature type="region of interest" description="Disordered" evidence="1">
    <location>
        <begin position="160"/>
        <end position="182"/>
    </location>
</feature>
<keyword evidence="3" id="KW-1185">Reference proteome</keyword>
<accession>A0A9J6EKV6</accession>
<dbReference type="Proteomes" id="UP000821866">
    <property type="component" value="Chromosome 11"/>
</dbReference>
<dbReference type="EMBL" id="JABSTU010000003">
    <property type="protein sequence ID" value="KAH8035131.1"/>
    <property type="molecule type" value="Genomic_DNA"/>
</dbReference>